<keyword evidence="2 5" id="KW-0238">DNA-binding</keyword>
<reference evidence="5" key="2">
    <citation type="submission" date="2021-04" db="EMBL/GenBank/DDBJ databases">
        <authorList>
            <person name="Gilroy R."/>
        </authorList>
    </citation>
    <scope>NUCLEOTIDE SEQUENCE</scope>
    <source>
        <strain evidence="5">ChiSxjej6B18-287</strain>
    </source>
</reference>
<dbReference type="PROSITE" id="PS50932">
    <property type="entry name" value="HTH_LACI_2"/>
    <property type="match status" value="1"/>
</dbReference>
<evidence type="ECO:0000256" key="2">
    <source>
        <dbReference type="ARBA" id="ARBA00023125"/>
    </source>
</evidence>
<proteinExistence type="predicted"/>
<protein>
    <submittedName>
        <fullName evidence="5">LacI family DNA-binding transcriptional regulator</fullName>
    </submittedName>
</protein>
<gene>
    <name evidence="5" type="ORF">H9935_10160</name>
</gene>
<dbReference type="InterPro" id="IPR000843">
    <property type="entry name" value="HTH_LacI"/>
</dbReference>
<reference evidence="5" key="1">
    <citation type="journal article" date="2021" name="PeerJ">
        <title>Extensive microbial diversity within the chicken gut microbiome revealed by metagenomics and culture.</title>
        <authorList>
            <person name="Gilroy R."/>
            <person name="Ravi A."/>
            <person name="Getino M."/>
            <person name="Pursley I."/>
            <person name="Horton D.L."/>
            <person name="Alikhan N.F."/>
            <person name="Baker D."/>
            <person name="Gharbi K."/>
            <person name="Hall N."/>
            <person name="Watson M."/>
            <person name="Adriaenssens E.M."/>
            <person name="Foster-Nyarko E."/>
            <person name="Jarju S."/>
            <person name="Secka A."/>
            <person name="Antonio M."/>
            <person name="Oren A."/>
            <person name="Chaudhuri R.R."/>
            <person name="La Ragione R."/>
            <person name="Hildebrand F."/>
            <person name="Pallen M.J."/>
        </authorList>
    </citation>
    <scope>NUCLEOTIDE SEQUENCE</scope>
    <source>
        <strain evidence="5">ChiSxjej6B18-287</strain>
    </source>
</reference>
<evidence type="ECO:0000256" key="3">
    <source>
        <dbReference type="ARBA" id="ARBA00023163"/>
    </source>
</evidence>
<dbReference type="CDD" id="cd01392">
    <property type="entry name" value="HTH_LacI"/>
    <property type="match status" value="1"/>
</dbReference>
<dbReference type="PANTHER" id="PTHR30146">
    <property type="entry name" value="LACI-RELATED TRANSCRIPTIONAL REPRESSOR"/>
    <property type="match status" value="1"/>
</dbReference>
<dbReference type="GO" id="GO:0000976">
    <property type="term" value="F:transcription cis-regulatory region binding"/>
    <property type="evidence" value="ECO:0007669"/>
    <property type="project" value="TreeGrafter"/>
</dbReference>
<dbReference type="InterPro" id="IPR010982">
    <property type="entry name" value="Lambda_DNA-bd_dom_sf"/>
</dbReference>
<dbReference type="Gene3D" id="1.10.260.40">
    <property type="entry name" value="lambda repressor-like DNA-binding domains"/>
    <property type="match status" value="1"/>
</dbReference>
<evidence type="ECO:0000313" key="5">
    <source>
        <dbReference type="EMBL" id="HJC11156.1"/>
    </source>
</evidence>
<dbReference type="PROSITE" id="PS00356">
    <property type="entry name" value="HTH_LACI_1"/>
    <property type="match status" value="1"/>
</dbReference>
<comment type="caution">
    <text evidence="5">The sequence shown here is derived from an EMBL/GenBank/DDBJ whole genome shotgun (WGS) entry which is preliminary data.</text>
</comment>
<organism evidence="5 6">
    <name type="scientific">Candidatus Blautia merdigallinarum</name>
    <dbReference type="NCBI Taxonomy" id="2838495"/>
    <lineage>
        <taxon>Bacteria</taxon>
        <taxon>Bacillati</taxon>
        <taxon>Bacillota</taxon>
        <taxon>Clostridia</taxon>
        <taxon>Lachnospirales</taxon>
        <taxon>Lachnospiraceae</taxon>
        <taxon>Blautia</taxon>
    </lineage>
</organism>
<dbReference type="SUPFAM" id="SSF47413">
    <property type="entry name" value="lambda repressor-like DNA-binding domains"/>
    <property type="match status" value="1"/>
</dbReference>
<evidence type="ECO:0000259" key="4">
    <source>
        <dbReference type="PROSITE" id="PS50932"/>
    </source>
</evidence>
<dbReference type="SMART" id="SM00354">
    <property type="entry name" value="HTH_LACI"/>
    <property type="match status" value="1"/>
</dbReference>
<dbReference type="AlphaFoldDB" id="A0A9D2N6Y0"/>
<keyword evidence="1" id="KW-0805">Transcription regulation</keyword>
<dbReference type="PANTHER" id="PTHR30146:SF109">
    <property type="entry name" value="HTH-TYPE TRANSCRIPTIONAL REGULATOR GALS"/>
    <property type="match status" value="1"/>
</dbReference>
<name>A0A9D2N6Y0_9FIRM</name>
<dbReference type="Proteomes" id="UP000823893">
    <property type="component" value="Unassembled WGS sequence"/>
</dbReference>
<sequence>MATIKDIAKYAGVSHGTVSNVLNRRGNVSAEKIKLVEQAAKDLGYQMNVQASKLRSAMHIYGWNLFILILLRDI</sequence>
<dbReference type="GO" id="GO:0003700">
    <property type="term" value="F:DNA-binding transcription factor activity"/>
    <property type="evidence" value="ECO:0007669"/>
    <property type="project" value="TreeGrafter"/>
</dbReference>
<keyword evidence="3" id="KW-0804">Transcription</keyword>
<evidence type="ECO:0000313" key="6">
    <source>
        <dbReference type="Proteomes" id="UP000823893"/>
    </source>
</evidence>
<dbReference type="PRINTS" id="PR00036">
    <property type="entry name" value="HTHLACI"/>
</dbReference>
<feature type="domain" description="HTH lacI-type" evidence="4">
    <location>
        <begin position="2"/>
        <end position="56"/>
    </location>
</feature>
<accession>A0A9D2N6Y0</accession>
<dbReference type="Pfam" id="PF00356">
    <property type="entry name" value="LacI"/>
    <property type="match status" value="1"/>
</dbReference>
<evidence type="ECO:0000256" key="1">
    <source>
        <dbReference type="ARBA" id="ARBA00023015"/>
    </source>
</evidence>
<dbReference type="EMBL" id="DWWV01000132">
    <property type="protein sequence ID" value="HJC11156.1"/>
    <property type="molecule type" value="Genomic_DNA"/>
</dbReference>